<keyword evidence="7 9" id="KW-0234">DNA repair</keyword>
<dbReference type="InterPro" id="IPR051055">
    <property type="entry name" value="PIF1_helicase"/>
</dbReference>
<dbReference type="InterPro" id="IPR049163">
    <property type="entry name" value="Pif1-like_2B_dom"/>
</dbReference>
<gene>
    <name evidence="13" type="ORF">P8C59_006092</name>
</gene>
<comment type="caution">
    <text evidence="13">The sequence shown here is derived from an EMBL/GenBank/DDBJ whole genome shotgun (WGS) entry which is preliminary data.</text>
</comment>
<accession>A0AAD9MCW9</accession>
<comment type="similarity">
    <text evidence="9">Belongs to the helicase family.</text>
</comment>
<dbReference type="GO" id="GO:0000723">
    <property type="term" value="P:telomere maintenance"/>
    <property type="evidence" value="ECO:0007669"/>
    <property type="project" value="InterPro"/>
</dbReference>
<evidence type="ECO:0000259" key="12">
    <source>
        <dbReference type="Pfam" id="PF21530"/>
    </source>
</evidence>
<dbReference type="AlphaFoldDB" id="A0AAD9MCW9"/>
<dbReference type="Pfam" id="PF21530">
    <property type="entry name" value="Pif1_2B_dom"/>
    <property type="match status" value="1"/>
</dbReference>
<keyword evidence="5 9" id="KW-0067">ATP-binding</keyword>
<dbReference type="Proteomes" id="UP001217918">
    <property type="component" value="Unassembled WGS sequence"/>
</dbReference>
<keyword evidence="4 9" id="KW-0347">Helicase</keyword>
<evidence type="ECO:0000256" key="9">
    <source>
        <dbReference type="RuleBase" id="RU363044"/>
    </source>
</evidence>
<sequence>MRRSQDVLVIDDDDDDVPAFKNHSVPHSPSSQQQQQQQQPSPSMPLGALQDFVSCWARQDRSESLVQHLIEMYKRGHGVEPNDALNSVAQEYLEAQTECDALPIDMLGSLGQPMVLQALVALAIGGTTTWTFAGWTPDAHKQPLKILEAKALGKRIWKRFNETDVIVIDEISMVENLHFERLNMAMKAGCGKEEAFGGVQVIVTGDFCQLPPVKPFQHCITCGMDLKPDSRLAYACPKCGKRWEDSEKWAFQSQAWQECQFEHIHLKTIHRQNDKVFIKMLQKCRLGIPFSTEEERVLMYHKTTKSANAVKLFSTRDEVRRTNDTQYQKLRDIECVFQSHDLFRWEAETGPELQYKGEKNPDGSLRALNDHRFDARCCLKKGTLVVLLVNLSLEEGLCNGSQGIVCGWEEYDPAKLPRKTNGKEGSYDTDGPGRGGGIVDATKELIGEHAKLRETEIRRFMERRDGKNTPTGARLWPVVQFLNGRRRTIYAECQVHQLGDQEPYSLLCRTQIPLAPAWALSIHRAQGMTLDRVVVDLSKAFEVGQAYVALSRATSLDGLRVEGNVEGLRVGNGGNQEVREFLQEKFGDLRLIQEAG</sequence>
<dbReference type="PANTHER" id="PTHR47642">
    <property type="entry name" value="ATP-DEPENDENT DNA HELICASE"/>
    <property type="match status" value="1"/>
</dbReference>
<protein>
    <recommendedName>
        <fullName evidence="9">ATP-dependent DNA helicase</fullName>
        <ecNumber evidence="9">5.6.2.3</ecNumber>
    </recommendedName>
</protein>
<keyword evidence="2 9" id="KW-0227">DNA damage</keyword>
<evidence type="ECO:0000256" key="6">
    <source>
        <dbReference type="ARBA" id="ARBA00023125"/>
    </source>
</evidence>
<dbReference type="CDD" id="cd18809">
    <property type="entry name" value="SF1_C_RecD"/>
    <property type="match status" value="1"/>
</dbReference>
<dbReference type="Pfam" id="PF05970">
    <property type="entry name" value="PIF1"/>
    <property type="match status" value="1"/>
</dbReference>
<evidence type="ECO:0000259" key="11">
    <source>
        <dbReference type="Pfam" id="PF05970"/>
    </source>
</evidence>
<keyword evidence="3 9" id="KW-0378">Hydrolase</keyword>
<dbReference type="PANTHER" id="PTHR47642:SF5">
    <property type="entry name" value="ATP-DEPENDENT DNA HELICASE"/>
    <property type="match status" value="1"/>
</dbReference>
<evidence type="ECO:0000256" key="4">
    <source>
        <dbReference type="ARBA" id="ARBA00022806"/>
    </source>
</evidence>
<feature type="region of interest" description="Disordered" evidence="10">
    <location>
        <begin position="1"/>
        <end position="44"/>
    </location>
</feature>
<keyword evidence="14" id="KW-1185">Reference proteome</keyword>
<reference evidence="13" key="1">
    <citation type="journal article" date="2023" name="Mol. Plant Microbe Interact.">
        <title>Elucidating the Obligate Nature and Biological Capacity of an Invasive Fungal Corn Pathogen.</title>
        <authorList>
            <person name="MacCready J.S."/>
            <person name="Roggenkamp E.M."/>
            <person name="Gdanetz K."/>
            <person name="Chilvers M.I."/>
        </authorList>
    </citation>
    <scope>NUCLEOTIDE SEQUENCE</scope>
    <source>
        <strain evidence="13">PM02</strain>
    </source>
</reference>
<name>A0AAD9MCW9_9PEZI</name>
<evidence type="ECO:0000256" key="2">
    <source>
        <dbReference type="ARBA" id="ARBA00022763"/>
    </source>
</evidence>
<evidence type="ECO:0000313" key="13">
    <source>
        <dbReference type="EMBL" id="KAK2071687.1"/>
    </source>
</evidence>
<evidence type="ECO:0000256" key="7">
    <source>
        <dbReference type="ARBA" id="ARBA00023204"/>
    </source>
</evidence>
<evidence type="ECO:0000256" key="3">
    <source>
        <dbReference type="ARBA" id="ARBA00022801"/>
    </source>
</evidence>
<evidence type="ECO:0000256" key="10">
    <source>
        <dbReference type="SAM" id="MobiDB-lite"/>
    </source>
</evidence>
<keyword evidence="9" id="KW-0233">DNA recombination</keyword>
<evidence type="ECO:0000256" key="5">
    <source>
        <dbReference type="ARBA" id="ARBA00022840"/>
    </source>
</evidence>
<dbReference type="GO" id="GO:0005524">
    <property type="term" value="F:ATP binding"/>
    <property type="evidence" value="ECO:0007669"/>
    <property type="project" value="UniProtKB-KW"/>
</dbReference>
<dbReference type="SUPFAM" id="SSF52540">
    <property type="entry name" value="P-loop containing nucleoside triphosphate hydrolases"/>
    <property type="match status" value="2"/>
</dbReference>
<comment type="cofactor">
    <cofactor evidence="9">
        <name>Mg(2+)</name>
        <dbReference type="ChEBI" id="CHEBI:18420"/>
    </cofactor>
</comment>
<evidence type="ECO:0000256" key="1">
    <source>
        <dbReference type="ARBA" id="ARBA00022741"/>
    </source>
</evidence>
<dbReference type="InterPro" id="IPR010285">
    <property type="entry name" value="DNA_helicase_pif1-like_DEAD"/>
</dbReference>
<dbReference type="GO" id="GO:0016787">
    <property type="term" value="F:hydrolase activity"/>
    <property type="evidence" value="ECO:0007669"/>
    <property type="project" value="UniProtKB-KW"/>
</dbReference>
<feature type="domain" description="DNA helicase Pif1-like 2B" evidence="12">
    <location>
        <begin position="379"/>
        <end position="406"/>
    </location>
</feature>
<dbReference type="Gene3D" id="3.40.50.300">
    <property type="entry name" value="P-loop containing nucleotide triphosphate hydrolases"/>
    <property type="match status" value="1"/>
</dbReference>
<comment type="catalytic activity">
    <reaction evidence="9">
        <text>ATP + H2O = ADP + phosphate + H(+)</text>
        <dbReference type="Rhea" id="RHEA:13065"/>
        <dbReference type="ChEBI" id="CHEBI:15377"/>
        <dbReference type="ChEBI" id="CHEBI:15378"/>
        <dbReference type="ChEBI" id="CHEBI:30616"/>
        <dbReference type="ChEBI" id="CHEBI:43474"/>
        <dbReference type="ChEBI" id="CHEBI:456216"/>
        <dbReference type="EC" id="5.6.2.3"/>
    </reaction>
</comment>
<keyword evidence="6" id="KW-0238">DNA-binding</keyword>
<dbReference type="EMBL" id="JAQQPM010000005">
    <property type="protein sequence ID" value="KAK2071687.1"/>
    <property type="molecule type" value="Genomic_DNA"/>
</dbReference>
<keyword evidence="8" id="KW-0413">Isomerase</keyword>
<dbReference type="GO" id="GO:0006310">
    <property type="term" value="P:DNA recombination"/>
    <property type="evidence" value="ECO:0007669"/>
    <property type="project" value="UniProtKB-KW"/>
</dbReference>
<proteinExistence type="inferred from homology"/>
<feature type="domain" description="DNA helicase Pif1-like DEAD-box helicase" evidence="11">
    <location>
        <begin position="121"/>
        <end position="214"/>
    </location>
</feature>
<dbReference type="GO" id="GO:0006281">
    <property type="term" value="P:DNA repair"/>
    <property type="evidence" value="ECO:0007669"/>
    <property type="project" value="UniProtKB-KW"/>
</dbReference>
<feature type="compositionally biased region" description="Low complexity" evidence="10">
    <location>
        <begin position="28"/>
        <end position="41"/>
    </location>
</feature>
<evidence type="ECO:0000256" key="8">
    <source>
        <dbReference type="ARBA" id="ARBA00023235"/>
    </source>
</evidence>
<dbReference type="EC" id="5.6.2.3" evidence="9"/>
<keyword evidence="1 9" id="KW-0547">Nucleotide-binding</keyword>
<organism evidence="13 14">
    <name type="scientific">Phyllachora maydis</name>
    <dbReference type="NCBI Taxonomy" id="1825666"/>
    <lineage>
        <taxon>Eukaryota</taxon>
        <taxon>Fungi</taxon>
        <taxon>Dikarya</taxon>
        <taxon>Ascomycota</taxon>
        <taxon>Pezizomycotina</taxon>
        <taxon>Sordariomycetes</taxon>
        <taxon>Sordariomycetidae</taxon>
        <taxon>Phyllachorales</taxon>
        <taxon>Phyllachoraceae</taxon>
        <taxon>Phyllachora</taxon>
    </lineage>
</organism>
<dbReference type="GO" id="GO:0043139">
    <property type="term" value="F:5'-3' DNA helicase activity"/>
    <property type="evidence" value="ECO:0007669"/>
    <property type="project" value="UniProtKB-EC"/>
</dbReference>
<dbReference type="InterPro" id="IPR027417">
    <property type="entry name" value="P-loop_NTPase"/>
</dbReference>
<evidence type="ECO:0000313" key="14">
    <source>
        <dbReference type="Proteomes" id="UP001217918"/>
    </source>
</evidence>